<name>A0A6A6EZF5_9PEZI</name>
<dbReference type="AlphaFoldDB" id="A0A6A6EZF5"/>
<dbReference type="EMBL" id="ML992718">
    <property type="protein sequence ID" value="KAF2206533.1"/>
    <property type="molecule type" value="Genomic_DNA"/>
</dbReference>
<organism evidence="1 2">
    <name type="scientific">Cercospora zeae-maydis SCOH1-5</name>
    <dbReference type="NCBI Taxonomy" id="717836"/>
    <lineage>
        <taxon>Eukaryota</taxon>
        <taxon>Fungi</taxon>
        <taxon>Dikarya</taxon>
        <taxon>Ascomycota</taxon>
        <taxon>Pezizomycotina</taxon>
        <taxon>Dothideomycetes</taxon>
        <taxon>Dothideomycetidae</taxon>
        <taxon>Mycosphaerellales</taxon>
        <taxon>Mycosphaerellaceae</taxon>
        <taxon>Cercospora</taxon>
    </lineage>
</organism>
<proteinExistence type="predicted"/>
<sequence length="117" mass="13149">MKPMAQILVRFDSVLPAFAPFVLQRIDGVSMNATTFNSLTSTISRRHTTRHTNMLATTTTMATKVTATTTAPWIVSHLQSLPQELYNHIDNLTFTADREFDFMPGAGESKAWIWMLS</sequence>
<protein>
    <submittedName>
        <fullName evidence="1">Uncharacterized protein</fullName>
    </submittedName>
</protein>
<gene>
    <name evidence="1" type="ORF">CERZMDRAFT_103295</name>
</gene>
<evidence type="ECO:0000313" key="2">
    <source>
        <dbReference type="Proteomes" id="UP000799539"/>
    </source>
</evidence>
<reference evidence="1" key="1">
    <citation type="journal article" date="2020" name="Stud. Mycol.">
        <title>101 Dothideomycetes genomes: a test case for predicting lifestyles and emergence of pathogens.</title>
        <authorList>
            <person name="Haridas S."/>
            <person name="Albert R."/>
            <person name="Binder M."/>
            <person name="Bloem J."/>
            <person name="Labutti K."/>
            <person name="Salamov A."/>
            <person name="Andreopoulos B."/>
            <person name="Baker S."/>
            <person name="Barry K."/>
            <person name="Bills G."/>
            <person name="Bluhm B."/>
            <person name="Cannon C."/>
            <person name="Castanera R."/>
            <person name="Culley D."/>
            <person name="Daum C."/>
            <person name="Ezra D."/>
            <person name="Gonzalez J."/>
            <person name="Henrissat B."/>
            <person name="Kuo A."/>
            <person name="Liang C."/>
            <person name="Lipzen A."/>
            <person name="Lutzoni F."/>
            <person name="Magnuson J."/>
            <person name="Mondo S."/>
            <person name="Nolan M."/>
            <person name="Ohm R."/>
            <person name="Pangilinan J."/>
            <person name="Park H.-J."/>
            <person name="Ramirez L."/>
            <person name="Alfaro M."/>
            <person name="Sun H."/>
            <person name="Tritt A."/>
            <person name="Yoshinaga Y."/>
            <person name="Zwiers L.-H."/>
            <person name="Turgeon B."/>
            <person name="Goodwin S."/>
            <person name="Spatafora J."/>
            <person name="Crous P."/>
            <person name="Grigoriev I."/>
        </authorList>
    </citation>
    <scope>NUCLEOTIDE SEQUENCE</scope>
    <source>
        <strain evidence="1">SCOH1-5</strain>
    </source>
</reference>
<keyword evidence="2" id="KW-1185">Reference proteome</keyword>
<accession>A0A6A6EZF5</accession>
<dbReference type="Proteomes" id="UP000799539">
    <property type="component" value="Unassembled WGS sequence"/>
</dbReference>
<evidence type="ECO:0000313" key="1">
    <source>
        <dbReference type="EMBL" id="KAF2206533.1"/>
    </source>
</evidence>